<dbReference type="CDD" id="cd06261">
    <property type="entry name" value="TM_PBP2"/>
    <property type="match status" value="1"/>
</dbReference>
<feature type="transmembrane region" description="Helical" evidence="7">
    <location>
        <begin position="131"/>
        <end position="152"/>
    </location>
</feature>
<evidence type="ECO:0000256" key="8">
    <source>
        <dbReference type="SAM" id="MobiDB-lite"/>
    </source>
</evidence>
<evidence type="ECO:0000256" key="3">
    <source>
        <dbReference type="ARBA" id="ARBA00022475"/>
    </source>
</evidence>
<dbReference type="PANTHER" id="PTHR43005:SF1">
    <property type="entry name" value="SPERMIDINE_PUTRESCINE TRANSPORT SYSTEM PERMEASE PROTEIN"/>
    <property type="match status" value="1"/>
</dbReference>
<comment type="similarity">
    <text evidence="7">Belongs to the binding-protein-dependent transport system permease family.</text>
</comment>
<gene>
    <name evidence="10" type="ORF">SAMN05216270_103395</name>
</gene>
<feature type="transmembrane region" description="Helical" evidence="7">
    <location>
        <begin position="179"/>
        <end position="204"/>
    </location>
</feature>
<dbReference type="Gene3D" id="1.10.3720.10">
    <property type="entry name" value="MetI-like"/>
    <property type="match status" value="1"/>
</dbReference>
<keyword evidence="11" id="KW-1185">Reference proteome</keyword>
<name>A0A1G6UCD4_9ACTN</name>
<evidence type="ECO:0000256" key="7">
    <source>
        <dbReference type="RuleBase" id="RU363032"/>
    </source>
</evidence>
<feature type="transmembrane region" description="Helical" evidence="7">
    <location>
        <begin position="33"/>
        <end position="55"/>
    </location>
</feature>
<comment type="subcellular location">
    <subcellularLocation>
        <location evidence="1 7">Cell membrane</location>
        <topology evidence="1 7">Multi-pass membrane protein</topology>
    </subcellularLocation>
</comment>
<dbReference type="EMBL" id="FNAD01000003">
    <property type="protein sequence ID" value="SDD38245.1"/>
    <property type="molecule type" value="Genomic_DNA"/>
</dbReference>
<evidence type="ECO:0000256" key="5">
    <source>
        <dbReference type="ARBA" id="ARBA00022989"/>
    </source>
</evidence>
<reference evidence="11" key="1">
    <citation type="submission" date="2016-10" db="EMBL/GenBank/DDBJ databases">
        <authorList>
            <person name="Varghese N."/>
            <person name="Submissions S."/>
        </authorList>
    </citation>
    <scope>NUCLEOTIDE SEQUENCE [LARGE SCALE GENOMIC DNA]</scope>
    <source>
        <strain evidence="11">CGMCC 4.3516</strain>
    </source>
</reference>
<proteinExistence type="inferred from homology"/>
<evidence type="ECO:0000256" key="1">
    <source>
        <dbReference type="ARBA" id="ARBA00004651"/>
    </source>
</evidence>
<dbReference type="GO" id="GO:0005886">
    <property type="term" value="C:plasma membrane"/>
    <property type="evidence" value="ECO:0007669"/>
    <property type="project" value="UniProtKB-SubCell"/>
</dbReference>
<accession>A0A1G6UCD4</accession>
<dbReference type="GO" id="GO:0055085">
    <property type="term" value="P:transmembrane transport"/>
    <property type="evidence" value="ECO:0007669"/>
    <property type="project" value="InterPro"/>
</dbReference>
<sequence length="320" mass="34032">MSNGTVDGAPPEAASASKGARRPGARRRRPGELLGYVFIAPAVLYLAVFLLVPLVQGIAMSFTDTRLINPAGGEPVGFDNYAQALGADRFWNSLLATLLYTAATVAGTLALGTAAAVLVNRAFRGRALVRGLLTFPYAMPTVAVALVFAWMYNQSNGVFNRGLGVLGVGETGWLTDPNWGMASVVAATVWKVFPFVMLVVLAALQSVSAELYEAARIDGADALSTFRSVVVPHLAPTLRIVALLMTIWSIRRFEIIFLLTGGGPVEKTNTLVINVYRTAFSDQDLGLAAAIGALGLIVSLAVTCVFLLVERRESQREEAS</sequence>
<dbReference type="SUPFAM" id="SSF161098">
    <property type="entry name" value="MetI-like"/>
    <property type="match status" value="1"/>
</dbReference>
<dbReference type="AlphaFoldDB" id="A0A1G6UCD4"/>
<dbReference type="PROSITE" id="PS50928">
    <property type="entry name" value="ABC_TM1"/>
    <property type="match status" value="1"/>
</dbReference>
<keyword evidence="4 7" id="KW-0812">Transmembrane</keyword>
<keyword evidence="2 7" id="KW-0813">Transport</keyword>
<dbReference type="Proteomes" id="UP000198949">
    <property type="component" value="Unassembled WGS sequence"/>
</dbReference>
<feature type="transmembrane region" description="Helical" evidence="7">
    <location>
        <begin position="285"/>
        <end position="309"/>
    </location>
</feature>
<keyword evidence="10" id="KW-0762">Sugar transport</keyword>
<feature type="region of interest" description="Disordered" evidence="8">
    <location>
        <begin position="1"/>
        <end position="26"/>
    </location>
</feature>
<keyword evidence="3" id="KW-1003">Cell membrane</keyword>
<evidence type="ECO:0000256" key="2">
    <source>
        <dbReference type="ARBA" id="ARBA00022448"/>
    </source>
</evidence>
<dbReference type="InterPro" id="IPR035906">
    <property type="entry name" value="MetI-like_sf"/>
</dbReference>
<evidence type="ECO:0000313" key="11">
    <source>
        <dbReference type="Proteomes" id="UP000198949"/>
    </source>
</evidence>
<dbReference type="STRING" id="58114.SAMN05216270_103395"/>
<feature type="transmembrane region" description="Helical" evidence="7">
    <location>
        <begin position="225"/>
        <end position="250"/>
    </location>
</feature>
<feature type="domain" description="ABC transmembrane type-1" evidence="9">
    <location>
        <begin position="94"/>
        <end position="306"/>
    </location>
</feature>
<dbReference type="InterPro" id="IPR000515">
    <property type="entry name" value="MetI-like"/>
</dbReference>
<evidence type="ECO:0000313" key="10">
    <source>
        <dbReference type="EMBL" id="SDD38245.1"/>
    </source>
</evidence>
<evidence type="ECO:0000256" key="4">
    <source>
        <dbReference type="ARBA" id="ARBA00022692"/>
    </source>
</evidence>
<keyword evidence="5 7" id="KW-1133">Transmembrane helix</keyword>
<dbReference type="RefSeq" id="WP_218125133.1">
    <property type="nucleotide sequence ID" value="NZ_FNAD01000003.1"/>
</dbReference>
<keyword evidence="6 7" id="KW-0472">Membrane</keyword>
<feature type="transmembrane region" description="Helical" evidence="7">
    <location>
        <begin position="98"/>
        <end position="119"/>
    </location>
</feature>
<organism evidence="10 11">
    <name type="scientific">Glycomyces harbinensis</name>
    <dbReference type="NCBI Taxonomy" id="58114"/>
    <lineage>
        <taxon>Bacteria</taxon>
        <taxon>Bacillati</taxon>
        <taxon>Actinomycetota</taxon>
        <taxon>Actinomycetes</taxon>
        <taxon>Glycomycetales</taxon>
        <taxon>Glycomycetaceae</taxon>
        <taxon>Glycomyces</taxon>
    </lineage>
</organism>
<dbReference type="PANTHER" id="PTHR43005">
    <property type="entry name" value="BLR7065 PROTEIN"/>
    <property type="match status" value="1"/>
</dbReference>
<evidence type="ECO:0000256" key="6">
    <source>
        <dbReference type="ARBA" id="ARBA00023136"/>
    </source>
</evidence>
<evidence type="ECO:0000259" key="9">
    <source>
        <dbReference type="PROSITE" id="PS50928"/>
    </source>
</evidence>
<dbReference type="Pfam" id="PF00528">
    <property type="entry name" value="BPD_transp_1"/>
    <property type="match status" value="1"/>
</dbReference>
<protein>
    <submittedName>
        <fullName evidence="10">Multiple sugar transport system permease protein</fullName>
    </submittedName>
</protein>